<proteinExistence type="predicted"/>
<reference evidence="2 3" key="1">
    <citation type="submission" date="2021-03" db="EMBL/GenBank/DDBJ databases">
        <title>Streptomyces strains.</title>
        <authorList>
            <person name="Lund M.B."/>
            <person name="Toerring T."/>
        </authorList>
    </citation>
    <scope>NUCLEOTIDE SEQUENCE [LARGE SCALE GENOMIC DNA]</scope>
    <source>
        <strain evidence="2 3">KCC S-1010</strain>
    </source>
</reference>
<keyword evidence="3" id="KW-1185">Reference proteome</keyword>
<accession>A0ABX7RLY7</accession>
<evidence type="ECO:0000313" key="3">
    <source>
        <dbReference type="Proteomes" id="UP000671836"/>
    </source>
</evidence>
<protein>
    <recommendedName>
        <fullName evidence="4">Transmembrane protein</fullName>
    </recommendedName>
</protein>
<keyword evidence="1" id="KW-0812">Transmembrane</keyword>
<keyword evidence="1" id="KW-1133">Transmembrane helix</keyword>
<name>A0ABX7RLY7_9ACTN</name>
<keyword evidence="1" id="KW-0472">Membrane</keyword>
<dbReference type="RefSeq" id="WP_086572536.1">
    <property type="nucleotide sequence ID" value="NZ_CP071595.1"/>
</dbReference>
<organism evidence="2 3">
    <name type="scientific">Streptomyces griseocarneus</name>
    <dbReference type="NCBI Taxonomy" id="51201"/>
    <lineage>
        <taxon>Bacteria</taxon>
        <taxon>Bacillati</taxon>
        <taxon>Actinomycetota</taxon>
        <taxon>Actinomycetes</taxon>
        <taxon>Kitasatosporales</taxon>
        <taxon>Streptomycetaceae</taxon>
        <taxon>Streptomyces</taxon>
    </lineage>
</organism>
<feature type="transmembrane region" description="Helical" evidence="1">
    <location>
        <begin position="122"/>
        <end position="146"/>
    </location>
</feature>
<gene>
    <name evidence="2" type="ORF">J3S04_30650</name>
</gene>
<feature type="transmembrane region" description="Helical" evidence="1">
    <location>
        <begin position="84"/>
        <end position="110"/>
    </location>
</feature>
<sequence length="216" mass="23046">MRLQPEDLDTFEQVLHQALNTAEVRTALHDAGRDAGRLRARALGSADDITAVCDTEYRAYRQAREADRLANPGPGHQPKPSAGLLPMLAVLAPIVAFVASVVLLLLGYALELTGNGSNVAALSLAGWAAAGVAAVTALLAGAGLFITALRHHRAPTTAATAGRDLHEADEVDRTRQAWRKSLLERGLLPFLHHALRETAPVHRDSHTNSTNEVRSA</sequence>
<dbReference type="EMBL" id="CP071595">
    <property type="protein sequence ID" value="QSY49266.1"/>
    <property type="molecule type" value="Genomic_DNA"/>
</dbReference>
<evidence type="ECO:0008006" key="4">
    <source>
        <dbReference type="Google" id="ProtNLM"/>
    </source>
</evidence>
<evidence type="ECO:0000256" key="1">
    <source>
        <dbReference type="SAM" id="Phobius"/>
    </source>
</evidence>
<dbReference type="Proteomes" id="UP000671836">
    <property type="component" value="Chromosome"/>
</dbReference>
<evidence type="ECO:0000313" key="2">
    <source>
        <dbReference type="EMBL" id="QSY49266.1"/>
    </source>
</evidence>